<keyword evidence="1" id="KW-0472">Membrane</keyword>
<keyword evidence="1" id="KW-0812">Transmembrane</keyword>
<evidence type="ECO:0000313" key="3">
    <source>
        <dbReference type="Proteomes" id="UP000676951"/>
    </source>
</evidence>
<feature type="transmembrane region" description="Helical" evidence="1">
    <location>
        <begin position="143"/>
        <end position="163"/>
    </location>
</feature>
<feature type="transmembrane region" description="Helical" evidence="1">
    <location>
        <begin position="169"/>
        <end position="189"/>
    </location>
</feature>
<proteinExistence type="predicted"/>
<feature type="transmembrane region" description="Helical" evidence="1">
    <location>
        <begin position="240"/>
        <end position="258"/>
    </location>
</feature>
<reference evidence="2 3" key="1">
    <citation type="submission" date="2021-06" db="EMBL/GenBank/DDBJ databases">
        <title>Bradyrhizobium sp. S2-11-4 Genome sequencing.</title>
        <authorList>
            <person name="Jin L."/>
        </authorList>
    </citation>
    <scope>NUCLEOTIDE SEQUENCE [LARGE SCALE GENOMIC DNA]</scope>
    <source>
        <strain evidence="2 3">S2-11-4</strain>
    </source>
</reference>
<dbReference type="PANTHER" id="PTHR36840:SF1">
    <property type="entry name" value="BLL5714 PROTEIN"/>
    <property type="match status" value="1"/>
</dbReference>
<name>A0A975RZB0_9BRAD</name>
<gene>
    <name evidence="2" type="ORF">KMZ93_10540</name>
</gene>
<sequence>MAGDDQRGALFRPLVPNQHSRVTYAELFFDLVFVFAVTQISHTLLGRFIPLGAVQTTLLFLAVWWVWVYTSWVTNWLNPETTPVRVMLFVLMLGGLVLSTSIPQAFESRGLWFAIAYAAMQVSKTIFLWVSTPPTRTLARLNAVRITTWLSVSGVFWIAGGFADGQARLVFWAVALGIEYLSPAVRFWIPKYGASSIEDWTVEGGHMAERCALFVIIALGESIVVTGATLADLAWSAETLGAFASSFIGSLAMWWIYFHRGAEAGSELISRSSEPGRLARLAYTYLHMPIVAGIILSAVADELVLKHPGGHSDLKTVLSAIGGPLLFLLGTILFKHTIRGWLQLSHGVGIIALGVLVWFAGEMSPLLLSIVTTAIMIVVAAWESISLKSDAAKPHSEAGSV</sequence>
<protein>
    <submittedName>
        <fullName evidence="2">Low temperature requirement protein A</fullName>
    </submittedName>
</protein>
<keyword evidence="1" id="KW-1133">Transmembrane helix</keyword>
<feature type="transmembrane region" description="Helical" evidence="1">
    <location>
        <begin position="86"/>
        <end position="106"/>
    </location>
</feature>
<evidence type="ECO:0000256" key="1">
    <source>
        <dbReference type="SAM" id="Phobius"/>
    </source>
</evidence>
<dbReference type="EMBL" id="CP076136">
    <property type="protein sequence ID" value="QWG25274.1"/>
    <property type="molecule type" value="Genomic_DNA"/>
</dbReference>
<dbReference type="InterPro" id="IPR010640">
    <property type="entry name" value="Low_temperature_requirement_A"/>
</dbReference>
<organism evidence="2 3">
    <name type="scientific">Bradyrhizobium sediminis</name>
    <dbReference type="NCBI Taxonomy" id="2840469"/>
    <lineage>
        <taxon>Bacteria</taxon>
        <taxon>Pseudomonadati</taxon>
        <taxon>Pseudomonadota</taxon>
        <taxon>Alphaproteobacteria</taxon>
        <taxon>Hyphomicrobiales</taxon>
        <taxon>Nitrobacteraceae</taxon>
        <taxon>Bradyrhizobium</taxon>
    </lineage>
</organism>
<feature type="transmembrane region" description="Helical" evidence="1">
    <location>
        <begin position="48"/>
        <end position="74"/>
    </location>
</feature>
<feature type="transmembrane region" description="Helical" evidence="1">
    <location>
        <begin position="341"/>
        <end position="360"/>
    </location>
</feature>
<feature type="transmembrane region" description="Helical" evidence="1">
    <location>
        <begin position="278"/>
        <end position="296"/>
    </location>
</feature>
<feature type="transmembrane region" description="Helical" evidence="1">
    <location>
        <begin position="210"/>
        <end position="234"/>
    </location>
</feature>
<feature type="transmembrane region" description="Helical" evidence="1">
    <location>
        <begin position="316"/>
        <end position="334"/>
    </location>
</feature>
<feature type="transmembrane region" description="Helical" evidence="1">
    <location>
        <begin position="21"/>
        <end position="42"/>
    </location>
</feature>
<dbReference type="AlphaFoldDB" id="A0A975RZB0"/>
<accession>A0A975RZB0</accession>
<dbReference type="Pfam" id="PF06772">
    <property type="entry name" value="LtrA"/>
    <property type="match status" value="1"/>
</dbReference>
<dbReference type="RefSeq" id="WP_215606011.1">
    <property type="nucleotide sequence ID" value="NZ_CP076136.1"/>
</dbReference>
<dbReference type="PANTHER" id="PTHR36840">
    <property type="entry name" value="BLL5714 PROTEIN"/>
    <property type="match status" value="1"/>
</dbReference>
<evidence type="ECO:0000313" key="2">
    <source>
        <dbReference type="EMBL" id="QWG25274.1"/>
    </source>
</evidence>
<keyword evidence="3" id="KW-1185">Reference proteome</keyword>
<feature type="transmembrane region" description="Helical" evidence="1">
    <location>
        <begin position="112"/>
        <end position="131"/>
    </location>
</feature>
<feature type="transmembrane region" description="Helical" evidence="1">
    <location>
        <begin position="366"/>
        <end position="385"/>
    </location>
</feature>
<dbReference type="Proteomes" id="UP000676951">
    <property type="component" value="Chromosome"/>
</dbReference>